<dbReference type="Pfam" id="PF00512">
    <property type="entry name" value="HisKA"/>
    <property type="match status" value="1"/>
</dbReference>
<keyword evidence="5 21" id="KW-0597">Phosphoprotein</keyword>
<feature type="domain" description="PAS" evidence="25">
    <location>
        <begin position="537"/>
        <end position="606"/>
    </location>
</feature>
<evidence type="ECO:0000256" key="1">
    <source>
        <dbReference type="ARBA" id="ARBA00000085"/>
    </source>
</evidence>
<sequence>MSKDSSLAEIHWRELCLDALDLMRDNPADGRKIAASMRQSGADKSHPAVLIAADLVDAFADYFDDHMEQAAPVFERAATLFESVDEHEGMAFALFGTVAVWRRRGKVQEAYSLCHSRIVPALRMRVSRISVVVYNTLGILSQELGYTEEAIRHFYTALNDARALQIPNRVAQVTANLGEIFYVSGNAEDAEVLLQEARDIAVNSSERWLAPFVSTMLALCKVSLDKYEEAYQAIASYIGGIKSGENSDNSSRAFCLSVAAYTLAMRGQVEEADKLSDAAMKLLDSFEDKHLKPYSWWVSGHLHRIHKRYPEAIRDLRRGVDEVGGNGYIYMPLRALKELSEIFTELGEWQEAYNEQKRYLDLFAKAQGLATRVHVQTLHIRNELKEAELARRMAERAMVERRQLEDELKRMLAERETVLENSIVGMVFLNNQGRVQWVNTPLCQIFGVERETVLGSSLEPFYESREAYLESGAAVNQSVLRGEAYEAELKMRRSDGTVFWVHFSGRAVDKTNLTHGTVWVVMDISTRRQLEEDLSKSEQHYRQLINNVTEGILVVQDGRIVFANPRVQSLTGYKADELSQMSFITAIYPDDRPMVIDHHTRRLRGEEVEQYYHFRIENHQTQSIIWVELSAVMIDWEGRPATLSFVSDITQRKLLESQLKESMAEQIRLQTLQMQNELKEAEMARRHAEETTEAKSMFLANMSHEIRTPMNAIIGMAHLALRTELNPKQKDYVEKIHKAGISLLGIINDILDFSKIEAGKLNIEQVDFNLDDVLNNISAVTSDKADEKGLEFLFRAPPDIPRYLNGDPLRLGQVLINLINNAIKFTEQGEIYVTCQMLEMVAGRVKLRFEVRDTGIGMSEEQSDKLFRPFSQADESTTRKFGGTGLGLSISKAMVELMGGEIALRSEAGHGTKVFFTGWFGIAQPVVQRQVIPGAINGMRLLIVDDNPAACEILQEILSELPVDIDIVNSGAAALQAVMDCNPVQPYGVIFTDLRMPEMDGLELITYLKRDGSLQPAPLTVLVSAHGREEVSYRDDIALPDGFLTKPVNASTLVDCLVELFSSTSYAIPSSHGVLVPKYTDLRVLLVEDNEINQQIARELMEAAGVTVDIAGNGKIAVDMVNKTGPDYYGVVFMDVQMPEMDGHEATKLIRANQSFDGLPIVAMTAHAMVEERELCFASGMNAHLAKPINPKELYHAISHWCPAHVSGSNFDNVQLPIQDISNSLQIDGIDVEEGLSRTLGNRSFYLELLSRFCDDQRHVVEHIRTAVDAGDNLLAERLAHTLKGVAGLIGAKTIQPFAAVLETKLHDKAALAELEPVLIECAQAMQIIVNAIDQVLILEKSQNKTEVKALDLVPVDHELMQDLLVKCCNLLRDYDGEAVDLLLESGDMIANAFGVDVQKQIMRAVRQFDYDAALNLLSNSAKNLGYEIL</sequence>
<feature type="domain" description="PAC" evidence="26">
    <location>
        <begin position="485"/>
        <end position="536"/>
    </location>
</feature>
<dbReference type="InterPro" id="IPR035965">
    <property type="entry name" value="PAS-like_dom_sf"/>
</dbReference>
<dbReference type="SMART" id="SM00448">
    <property type="entry name" value="REC"/>
    <property type="match status" value="2"/>
</dbReference>
<dbReference type="InterPro" id="IPR001610">
    <property type="entry name" value="PAC"/>
</dbReference>
<dbReference type="SMART" id="SM00387">
    <property type="entry name" value="HATPase_c"/>
    <property type="match status" value="1"/>
</dbReference>
<feature type="domain" description="Response regulatory" evidence="24">
    <location>
        <begin position="940"/>
        <end position="1061"/>
    </location>
</feature>
<evidence type="ECO:0000256" key="14">
    <source>
        <dbReference type="ARBA" id="ARBA00023026"/>
    </source>
</evidence>
<keyword evidence="8" id="KW-0732">Signal</keyword>
<dbReference type="Gene3D" id="3.30.565.10">
    <property type="entry name" value="Histidine kinase-like ATPase, C-terminal domain"/>
    <property type="match status" value="1"/>
</dbReference>
<comment type="function">
    <text evidence="16">Member of the two-component regulatory system BvgS/BvgA. Phosphorylates BvgA via a four-step phosphorelay in response to environmental signals.</text>
</comment>
<dbReference type="SMART" id="SM00388">
    <property type="entry name" value="HisKA"/>
    <property type="match status" value="1"/>
</dbReference>
<feature type="coiled-coil region" evidence="22">
    <location>
        <begin position="387"/>
        <end position="421"/>
    </location>
</feature>
<dbReference type="Pfam" id="PF02518">
    <property type="entry name" value="HATPase_c"/>
    <property type="match status" value="1"/>
</dbReference>
<evidence type="ECO:0000259" key="27">
    <source>
        <dbReference type="PROSITE" id="PS50894"/>
    </source>
</evidence>
<feature type="domain" description="PAC" evidence="26">
    <location>
        <begin position="610"/>
        <end position="661"/>
    </location>
</feature>
<dbReference type="Pfam" id="PF00989">
    <property type="entry name" value="PAS"/>
    <property type="match status" value="1"/>
</dbReference>
<dbReference type="InterPro" id="IPR003594">
    <property type="entry name" value="HATPase_dom"/>
</dbReference>
<reference evidence="28 29" key="1">
    <citation type="submission" date="2018-05" db="EMBL/GenBank/DDBJ databases">
        <title>Genomic Encyclopedia of Type Strains, Phase IV (KMG-IV): sequencing the most valuable type-strain genomes for metagenomic binning, comparative biology and taxonomic classification.</title>
        <authorList>
            <person name="Goeker M."/>
        </authorList>
    </citation>
    <scope>NUCLEOTIDE SEQUENCE [LARGE SCALE GENOMIC DNA]</scope>
    <source>
        <strain evidence="28 29">DSM 19792</strain>
    </source>
</reference>
<dbReference type="InterPro" id="IPR003661">
    <property type="entry name" value="HisK_dim/P_dom"/>
</dbReference>
<dbReference type="Gene3D" id="3.30.450.20">
    <property type="entry name" value="PAS domain"/>
    <property type="match status" value="2"/>
</dbReference>
<evidence type="ECO:0000256" key="3">
    <source>
        <dbReference type="ARBA" id="ARBA00012438"/>
    </source>
</evidence>
<dbReference type="SMART" id="SM00091">
    <property type="entry name" value="PAS"/>
    <property type="match status" value="2"/>
</dbReference>
<comment type="caution">
    <text evidence="28">The sequence shown here is derived from an EMBL/GenBank/DDBJ whole genome shotgun (WGS) entry which is preliminary data.</text>
</comment>
<feature type="modified residue" description="4-aspartylphosphate" evidence="21">
    <location>
        <position position="993"/>
    </location>
</feature>
<comment type="subcellular location">
    <subcellularLocation>
        <location evidence="2">Cell membrane</location>
        <topology evidence="2">Multi-pass membrane protein</topology>
    </subcellularLocation>
</comment>
<dbReference type="NCBIfam" id="TIGR00229">
    <property type="entry name" value="sensory_box"/>
    <property type="match status" value="2"/>
</dbReference>
<evidence type="ECO:0000256" key="7">
    <source>
        <dbReference type="ARBA" id="ARBA00022692"/>
    </source>
</evidence>
<keyword evidence="10" id="KW-0418">Kinase</keyword>
<dbReference type="InterPro" id="IPR011990">
    <property type="entry name" value="TPR-like_helical_dom_sf"/>
</dbReference>
<evidence type="ECO:0000256" key="20">
    <source>
        <dbReference type="PROSITE-ProRule" id="PRU00110"/>
    </source>
</evidence>
<evidence type="ECO:0000256" key="18">
    <source>
        <dbReference type="ARBA" id="ARBA00068150"/>
    </source>
</evidence>
<keyword evidence="29" id="KW-1185">Reference proteome</keyword>
<evidence type="ECO:0000256" key="5">
    <source>
        <dbReference type="ARBA" id="ARBA00022553"/>
    </source>
</evidence>
<dbReference type="InterPro" id="IPR011006">
    <property type="entry name" value="CheY-like_superfamily"/>
</dbReference>
<dbReference type="CDD" id="cd00082">
    <property type="entry name" value="HisKA"/>
    <property type="match status" value="1"/>
</dbReference>
<evidence type="ECO:0000256" key="19">
    <source>
        <dbReference type="ARBA" id="ARBA00070152"/>
    </source>
</evidence>
<accession>A0A318JJ94</accession>
<feature type="domain" description="HPt" evidence="27">
    <location>
        <begin position="1242"/>
        <end position="1343"/>
    </location>
</feature>
<dbReference type="InterPro" id="IPR036890">
    <property type="entry name" value="HATPase_C_sf"/>
</dbReference>
<evidence type="ECO:0000256" key="17">
    <source>
        <dbReference type="ARBA" id="ARBA00064003"/>
    </source>
</evidence>
<dbReference type="PROSITE" id="PS50109">
    <property type="entry name" value="HIS_KIN"/>
    <property type="match status" value="1"/>
</dbReference>
<dbReference type="Pfam" id="PF00072">
    <property type="entry name" value="Response_reg"/>
    <property type="match status" value="2"/>
</dbReference>
<evidence type="ECO:0000256" key="11">
    <source>
        <dbReference type="ARBA" id="ARBA00022840"/>
    </source>
</evidence>
<dbReference type="SUPFAM" id="SSF47384">
    <property type="entry name" value="Homodimeric domain of signal transducing histidine kinase"/>
    <property type="match status" value="1"/>
</dbReference>
<evidence type="ECO:0000259" key="23">
    <source>
        <dbReference type="PROSITE" id="PS50109"/>
    </source>
</evidence>
<dbReference type="Pfam" id="PF13426">
    <property type="entry name" value="PAS_9"/>
    <property type="match status" value="1"/>
</dbReference>
<dbReference type="Gene3D" id="1.20.120.160">
    <property type="entry name" value="HPT domain"/>
    <property type="match status" value="1"/>
</dbReference>
<keyword evidence="22" id="KW-0175">Coiled coil</keyword>
<dbReference type="InterPro" id="IPR036641">
    <property type="entry name" value="HPT_dom_sf"/>
</dbReference>
<dbReference type="GO" id="GO:0005886">
    <property type="term" value="C:plasma membrane"/>
    <property type="evidence" value="ECO:0007669"/>
    <property type="project" value="UniProtKB-SubCell"/>
</dbReference>
<evidence type="ECO:0000256" key="9">
    <source>
        <dbReference type="ARBA" id="ARBA00022741"/>
    </source>
</evidence>
<feature type="modified residue" description="4-aspartylphosphate" evidence="21">
    <location>
        <position position="1135"/>
    </location>
</feature>
<feature type="modified residue" description="Phosphohistidine" evidence="20">
    <location>
        <position position="1281"/>
    </location>
</feature>
<dbReference type="PRINTS" id="PR00344">
    <property type="entry name" value="BCTRLSENSOR"/>
</dbReference>
<keyword evidence="4" id="KW-1003">Cell membrane</keyword>
<keyword evidence="6" id="KW-0808">Transferase</keyword>
<dbReference type="PANTHER" id="PTHR45339:SF1">
    <property type="entry name" value="HYBRID SIGNAL TRANSDUCTION HISTIDINE KINASE J"/>
    <property type="match status" value="1"/>
</dbReference>
<keyword evidence="11" id="KW-0067">ATP-binding</keyword>
<dbReference type="CDD" id="cd00130">
    <property type="entry name" value="PAS"/>
    <property type="match status" value="2"/>
</dbReference>
<dbReference type="GO" id="GO:0000155">
    <property type="term" value="F:phosphorelay sensor kinase activity"/>
    <property type="evidence" value="ECO:0007669"/>
    <property type="project" value="InterPro"/>
</dbReference>
<dbReference type="Pfam" id="PF01627">
    <property type="entry name" value="Hpt"/>
    <property type="match status" value="1"/>
</dbReference>
<dbReference type="RefSeq" id="WP_110253800.1">
    <property type="nucleotide sequence ID" value="NZ_QJKB01000001.1"/>
</dbReference>
<evidence type="ECO:0000256" key="12">
    <source>
        <dbReference type="ARBA" id="ARBA00022989"/>
    </source>
</evidence>
<evidence type="ECO:0000256" key="22">
    <source>
        <dbReference type="SAM" id="Coils"/>
    </source>
</evidence>
<dbReference type="InterPro" id="IPR036097">
    <property type="entry name" value="HisK_dim/P_sf"/>
</dbReference>
<dbReference type="InterPro" id="IPR005467">
    <property type="entry name" value="His_kinase_dom"/>
</dbReference>
<evidence type="ECO:0000256" key="10">
    <source>
        <dbReference type="ARBA" id="ARBA00022777"/>
    </source>
</evidence>
<feature type="coiled-coil region" evidence="22">
    <location>
        <begin position="664"/>
        <end position="694"/>
    </location>
</feature>
<dbReference type="FunFam" id="3.30.565.10:FF:000010">
    <property type="entry name" value="Sensor histidine kinase RcsC"/>
    <property type="match status" value="1"/>
</dbReference>
<feature type="domain" description="Response regulatory" evidence="24">
    <location>
        <begin position="1083"/>
        <end position="1202"/>
    </location>
</feature>
<evidence type="ECO:0000259" key="26">
    <source>
        <dbReference type="PROSITE" id="PS50113"/>
    </source>
</evidence>
<comment type="catalytic activity">
    <reaction evidence="1">
        <text>ATP + protein L-histidine = ADP + protein N-phospho-L-histidine.</text>
        <dbReference type="EC" id="2.7.13.3"/>
    </reaction>
</comment>
<keyword evidence="15" id="KW-0472">Membrane</keyword>
<dbReference type="InterPro" id="IPR004358">
    <property type="entry name" value="Sig_transdc_His_kin-like_C"/>
</dbReference>
<dbReference type="FunFam" id="1.10.287.130:FF:000002">
    <property type="entry name" value="Two-component osmosensing histidine kinase"/>
    <property type="match status" value="1"/>
</dbReference>
<evidence type="ECO:0000256" key="13">
    <source>
        <dbReference type="ARBA" id="ARBA00023012"/>
    </source>
</evidence>
<dbReference type="EC" id="2.7.13.3" evidence="3"/>
<dbReference type="SUPFAM" id="SSF55785">
    <property type="entry name" value="PYP-like sensor domain (PAS domain)"/>
    <property type="match status" value="2"/>
</dbReference>
<evidence type="ECO:0000256" key="2">
    <source>
        <dbReference type="ARBA" id="ARBA00004651"/>
    </source>
</evidence>
<dbReference type="InterPro" id="IPR013767">
    <property type="entry name" value="PAS_fold"/>
</dbReference>
<dbReference type="PROSITE" id="PS50894">
    <property type="entry name" value="HPT"/>
    <property type="match status" value="1"/>
</dbReference>
<evidence type="ECO:0000256" key="6">
    <source>
        <dbReference type="ARBA" id="ARBA00022679"/>
    </source>
</evidence>
<feature type="domain" description="Histidine kinase" evidence="23">
    <location>
        <begin position="701"/>
        <end position="914"/>
    </location>
</feature>
<evidence type="ECO:0000256" key="21">
    <source>
        <dbReference type="PROSITE-ProRule" id="PRU00169"/>
    </source>
</evidence>
<dbReference type="SUPFAM" id="SSF47226">
    <property type="entry name" value="Histidine-containing phosphotransfer domain, HPT domain"/>
    <property type="match status" value="1"/>
</dbReference>
<dbReference type="PROSITE" id="PS50112">
    <property type="entry name" value="PAS"/>
    <property type="match status" value="2"/>
</dbReference>
<dbReference type="PROSITE" id="PS50110">
    <property type="entry name" value="RESPONSE_REGULATORY"/>
    <property type="match status" value="2"/>
</dbReference>
<dbReference type="Gene3D" id="3.40.50.2300">
    <property type="match status" value="2"/>
</dbReference>
<keyword evidence="12" id="KW-1133">Transmembrane helix</keyword>
<keyword evidence="7" id="KW-0812">Transmembrane</keyword>
<evidence type="ECO:0000259" key="25">
    <source>
        <dbReference type="PROSITE" id="PS50112"/>
    </source>
</evidence>
<dbReference type="SMART" id="SM00086">
    <property type="entry name" value="PAC"/>
    <property type="match status" value="2"/>
</dbReference>
<dbReference type="InterPro" id="IPR008207">
    <property type="entry name" value="Sig_transdc_His_kin_Hpt_dom"/>
</dbReference>
<dbReference type="Gene3D" id="1.10.287.130">
    <property type="match status" value="1"/>
</dbReference>
<evidence type="ECO:0000313" key="28">
    <source>
        <dbReference type="EMBL" id="PXX47423.1"/>
    </source>
</evidence>
<dbReference type="GO" id="GO:0005524">
    <property type="term" value="F:ATP binding"/>
    <property type="evidence" value="ECO:0007669"/>
    <property type="project" value="UniProtKB-KW"/>
</dbReference>
<dbReference type="CDD" id="cd00088">
    <property type="entry name" value="HPT"/>
    <property type="match status" value="1"/>
</dbReference>
<dbReference type="Proteomes" id="UP000247792">
    <property type="component" value="Unassembled WGS sequence"/>
</dbReference>
<keyword evidence="9" id="KW-0547">Nucleotide-binding</keyword>
<dbReference type="InterPro" id="IPR000014">
    <property type="entry name" value="PAS"/>
</dbReference>
<dbReference type="PROSITE" id="PS50113">
    <property type="entry name" value="PAC"/>
    <property type="match status" value="2"/>
</dbReference>
<dbReference type="PANTHER" id="PTHR45339">
    <property type="entry name" value="HYBRID SIGNAL TRANSDUCTION HISTIDINE KINASE J"/>
    <property type="match status" value="1"/>
</dbReference>
<dbReference type="SUPFAM" id="SSF55874">
    <property type="entry name" value="ATPase domain of HSP90 chaperone/DNA topoisomerase II/histidine kinase"/>
    <property type="match status" value="1"/>
</dbReference>
<keyword evidence="14" id="KW-0843">Virulence</keyword>
<proteinExistence type="predicted"/>
<organism evidence="28 29">
    <name type="scientific">Undibacterium pigrum</name>
    <dbReference type="NCBI Taxonomy" id="401470"/>
    <lineage>
        <taxon>Bacteria</taxon>
        <taxon>Pseudomonadati</taxon>
        <taxon>Pseudomonadota</taxon>
        <taxon>Betaproteobacteria</taxon>
        <taxon>Burkholderiales</taxon>
        <taxon>Oxalobacteraceae</taxon>
        <taxon>Undibacterium</taxon>
    </lineage>
</organism>
<dbReference type="OrthoDB" id="567977at2"/>
<dbReference type="SMART" id="SM00073">
    <property type="entry name" value="HPT"/>
    <property type="match status" value="1"/>
</dbReference>
<evidence type="ECO:0000256" key="15">
    <source>
        <dbReference type="ARBA" id="ARBA00023136"/>
    </source>
</evidence>
<dbReference type="InterPro" id="IPR000700">
    <property type="entry name" value="PAS-assoc_C"/>
</dbReference>
<dbReference type="Gene3D" id="1.25.40.10">
    <property type="entry name" value="Tetratricopeptide repeat domain"/>
    <property type="match status" value="2"/>
</dbReference>
<dbReference type="InterPro" id="IPR001789">
    <property type="entry name" value="Sig_transdc_resp-reg_receiver"/>
</dbReference>
<evidence type="ECO:0000313" key="29">
    <source>
        <dbReference type="Proteomes" id="UP000247792"/>
    </source>
</evidence>
<evidence type="ECO:0000256" key="4">
    <source>
        <dbReference type="ARBA" id="ARBA00022475"/>
    </source>
</evidence>
<comment type="subunit">
    <text evidence="17">At low DSF concentrations, interacts with RpfF.</text>
</comment>
<evidence type="ECO:0000256" key="8">
    <source>
        <dbReference type="ARBA" id="ARBA00022729"/>
    </source>
</evidence>
<dbReference type="CDD" id="cd17546">
    <property type="entry name" value="REC_hyHK_CKI1_RcsC-like"/>
    <property type="match status" value="2"/>
</dbReference>
<gene>
    <name evidence="28" type="ORF">DFR42_1011002</name>
</gene>
<dbReference type="SUPFAM" id="SSF48452">
    <property type="entry name" value="TPR-like"/>
    <property type="match status" value="2"/>
</dbReference>
<dbReference type="SUPFAM" id="SSF52172">
    <property type="entry name" value="CheY-like"/>
    <property type="match status" value="2"/>
</dbReference>
<dbReference type="EMBL" id="QJKB01000001">
    <property type="protein sequence ID" value="PXX47423.1"/>
    <property type="molecule type" value="Genomic_DNA"/>
</dbReference>
<dbReference type="CDD" id="cd16922">
    <property type="entry name" value="HATPase_EvgS-ArcB-TorS-like"/>
    <property type="match status" value="1"/>
</dbReference>
<protein>
    <recommendedName>
        <fullName evidence="18">Sensory/regulatory protein RpfC</fullName>
        <ecNumber evidence="3">2.7.13.3</ecNumber>
    </recommendedName>
    <alternativeName>
        <fullName evidence="19">Virulence sensor protein BvgS</fullName>
    </alternativeName>
</protein>
<evidence type="ECO:0000259" key="24">
    <source>
        <dbReference type="PROSITE" id="PS50110"/>
    </source>
</evidence>
<name>A0A318JJ94_9BURK</name>
<dbReference type="GO" id="GO:0006355">
    <property type="term" value="P:regulation of DNA-templated transcription"/>
    <property type="evidence" value="ECO:0007669"/>
    <property type="project" value="InterPro"/>
</dbReference>
<keyword evidence="13" id="KW-0902">Two-component regulatory system</keyword>
<feature type="domain" description="PAS" evidence="25">
    <location>
        <begin position="411"/>
        <end position="463"/>
    </location>
</feature>
<evidence type="ECO:0000256" key="16">
    <source>
        <dbReference type="ARBA" id="ARBA00058004"/>
    </source>
</evidence>